<dbReference type="InterPro" id="IPR036291">
    <property type="entry name" value="NAD(P)-bd_dom_sf"/>
</dbReference>
<dbReference type="OrthoDB" id="2735536at2759"/>
<evidence type="ECO:0000313" key="4">
    <source>
        <dbReference type="EMBL" id="PLB51509.1"/>
    </source>
</evidence>
<dbReference type="STRING" id="1392250.A0A2I2GF51"/>
<evidence type="ECO:0000256" key="1">
    <source>
        <dbReference type="ARBA" id="ARBA00023002"/>
    </source>
</evidence>
<dbReference type="SUPFAM" id="SSF51735">
    <property type="entry name" value="NAD(P)-binding Rossmann-fold domains"/>
    <property type="match status" value="1"/>
</dbReference>
<dbReference type="EMBL" id="MSFO01000002">
    <property type="protein sequence ID" value="PLB51509.1"/>
    <property type="molecule type" value="Genomic_DNA"/>
</dbReference>
<evidence type="ECO:0000313" key="5">
    <source>
        <dbReference type="Proteomes" id="UP000234275"/>
    </source>
</evidence>
<dbReference type="GeneID" id="36551441"/>
<evidence type="ECO:0000259" key="3">
    <source>
        <dbReference type="Pfam" id="PF01370"/>
    </source>
</evidence>
<dbReference type="Proteomes" id="UP000234275">
    <property type="component" value="Unassembled WGS sequence"/>
</dbReference>
<keyword evidence="5" id="KW-1185">Reference proteome</keyword>
<dbReference type="AlphaFoldDB" id="A0A2I2GF51"/>
<accession>A0A2I2GF51</accession>
<dbReference type="Gene3D" id="3.40.50.720">
    <property type="entry name" value="NAD(P)-binding Rossmann-like Domain"/>
    <property type="match status" value="1"/>
</dbReference>
<protein>
    <submittedName>
        <fullName evidence="4">NAD(P)-binding protein</fullName>
    </submittedName>
</protein>
<dbReference type="VEuPathDB" id="FungiDB:P170DRAFT_349503"/>
<evidence type="ECO:0000256" key="2">
    <source>
        <dbReference type="ARBA" id="ARBA00023445"/>
    </source>
</evidence>
<gene>
    <name evidence="4" type="ORF">P170DRAFT_349503</name>
</gene>
<sequence>MPNTKARIPEGSSILVTGANGFIGSHVVDQLLSLGYLVRGTVRESKPWLNALFDEKYGKGKFETCIVSDLISQDQWERAVNGMAGIIHVAADVSLNPDPNVSIPNAVKATVSILEAASQQPTVKRVVMTSSSTAAYMPNPNKEGIVITTDTWNDAVVYAAWDENIPPQAKGYLVYGASKTEAERAAFKWVEENDRPFILNTVLPGITFGKILAPEIRGSTQSLIRNVVKGDWAVLGFIPPQWYVDVTDAARLHVAALLSPSVNFERIFAFAAPQNWTDIIRVLRKLRPDSSLIPPAPENEAQDLSDVVPSKRAEELLKTFFNRPGWVSLEESIGDGISGV</sequence>
<comment type="caution">
    <text evidence="4">The sequence shown here is derived from an EMBL/GenBank/DDBJ whole genome shotgun (WGS) entry which is preliminary data.</text>
</comment>
<comment type="similarity">
    <text evidence="2">Belongs to the NAD(P)-dependent epimerase/dehydratase family. Dihydroflavonol-4-reductase subfamily.</text>
</comment>
<dbReference type="InterPro" id="IPR050425">
    <property type="entry name" value="NAD(P)_dehydrat-like"/>
</dbReference>
<dbReference type="PANTHER" id="PTHR10366">
    <property type="entry name" value="NAD DEPENDENT EPIMERASE/DEHYDRATASE"/>
    <property type="match status" value="1"/>
</dbReference>
<feature type="domain" description="NAD-dependent epimerase/dehydratase" evidence="3">
    <location>
        <begin position="14"/>
        <end position="260"/>
    </location>
</feature>
<reference evidence="4 5" key="1">
    <citation type="submission" date="2016-12" db="EMBL/GenBank/DDBJ databases">
        <title>The genomes of Aspergillus section Nigri reveals drivers in fungal speciation.</title>
        <authorList>
            <consortium name="DOE Joint Genome Institute"/>
            <person name="Vesth T.C."/>
            <person name="Nybo J."/>
            <person name="Theobald S."/>
            <person name="Brandl J."/>
            <person name="Frisvad J.C."/>
            <person name="Nielsen K.F."/>
            <person name="Lyhne E.K."/>
            <person name="Kogle M.E."/>
            <person name="Kuo A."/>
            <person name="Riley R."/>
            <person name="Clum A."/>
            <person name="Nolan M."/>
            <person name="Lipzen A."/>
            <person name="Salamov A."/>
            <person name="Henrissat B."/>
            <person name="Wiebenga A."/>
            <person name="De Vries R.P."/>
            <person name="Grigoriev I.V."/>
            <person name="Mortensen U.H."/>
            <person name="Andersen M.R."/>
            <person name="Baker S.E."/>
        </authorList>
    </citation>
    <scope>NUCLEOTIDE SEQUENCE [LARGE SCALE GENOMIC DNA]</scope>
    <source>
        <strain evidence="4 5">IBT 23096</strain>
    </source>
</reference>
<dbReference type="GO" id="GO:0016616">
    <property type="term" value="F:oxidoreductase activity, acting on the CH-OH group of donors, NAD or NADP as acceptor"/>
    <property type="evidence" value="ECO:0007669"/>
    <property type="project" value="TreeGrafter"/>
</dbReference>
<dbReference type="InterPro" id="IPR001509">
    <property type="entry name" value="Epimerase_deHydtase"/>
</dbReference>
<dbReference type="Pfam" id="PF01370">
    <property type="entry name" value="Epimerase"/>
    <property type="match status" value="1"/>
</dbReference>
<organism evidence="4 5">
    <name type="scientific">Aspergillus steynii IBT 23096</name>
    <dbReference type="NCBI Taxonomy" id="1392250"/>
    <lineage>
        <taxon>Eukaryota</taxon>
        <taxon>Fungi</taxon>
        <taxon>Dikarya</taxon>
        <taxon>Ascomycota</taxon>
        <taxon>Pezizomycotina</taxon>
        <taxon>Eurotiomycetes</taxon>
        <taxon>Eurotiomycetidae</taxon>
        <taxon>Eurotiales</taxon>
        <taxon>Aspergillaceae</taxon>
        <taxon>Aspergillus</taxon>
        <taxon>Aspergillus subgen. Circumdati</taxon>
    </lineage>
</organism>
<dbReference type="PANTHER" id="PTHR10366:SF562">
    <property type="entry name" value="ALDEHYDE REDUCTASE II (AFU_ORTHOLOGUE AFUA_1G11360)"/>
    <property type="match status" value="1"/>
</dbReference>
<name>A0A2I2GF51_9EURO</name>
<proteinExistence type="inferred from homology"/>
<dbReference type="RefSeq" id="XP_024706811.1">
    <property type="nucleotide sequence ID" value="XM_024843741.1"/>
</dbReference>
<keyword evidence="1" id="KW-0560">Oxidoreductase</keyword>